<evidence type="ECO:0008006" key="3">
    <source>
        <dbReference type="Google" id="ProtNLM"/>
    </source>
</evidence>
<name>A0A4S4MAQ3_9APHY</name>
<accession>A0A4S4MAQ3</accession>
<sequence>MSDSTLSNITPLSDHNFSSWKPEISALLRAKGLWRIVNGTAPSPKADDVDKVAAYQEKQDKAAGLLALSLSSAQRIHIQGIEDDPAKIWKKLEDVHMEKIAGSRFNAYDELFSVRLSDSEAPTTLIPKVDEIIKRIQGLRPSDFSVEKLDKELATMTLLKALPDSYNHLVSTLLMQKDLSLDMLHSVLKREEINRKPRASPSSDGSALKATAIAKSSTKCHFCDYTNHTTAELLNQGVDRLGRTLRQTTGV</sequence>
<evidence type="ECO:0000313" key="2">
    <source>
        <dbReference type="Proteomes" id="UP000308730"/>
    </source>
</evidence>
<evidence type="ECO:0000313" key="1">
    <source>
        <dbReference type="EMBL" id="THH22522.1"/>
    </source>
</evidence>
<dbReference type="OrthoDB" id="3227225at2759"/>
<proteinExistence type="predicted"/>
<protein>
    <recommendedName>
        <fullName evidence="3">DUF4219 domain-containing protein</fullName>
    </recommendedName>
</protein>
<dbReference type="Pfam" id="PF14223">
    <property type="entry name" value="Retrotran_gag_2"/>
    <property type="match status" value="1"/>
</dbReference>
<comment type="caution">
    <text evidence="1">The sequence shown here is derived from an EMBL/GenBank/DDBJ whole genome shotgun (WGS) entry which is preliminary data.</text>
</comment>
<organism evidence="1 2">
    <name type="scientific">Antrodiella citrinella</name>
    <dbReference type="NCBI Taxonomy" id="2447956"/>
    <lineage>
        <taxon>Eukaryota</taxon>
        <taxon>Fungi</taxon>
        <taxon>Dikarya</taxon>
        <taxon>Basidiomycota</taxon>
        <taxon>Agaricomycotina</taxon>
        <taxon>Agaricomycetes</taxon>
        <taxon>Polyporales</taxon>
        <taxon>Steccherinaceae</taxon>
        <taxon>Antrodiella</taxon>
    </lineage>
</organism>
<gene>
    <name evidence="1" type="ORF">EUX98_g8170</name>
</gene>
<keyword evidence="2" id="KW-1185">Reference proteome</keyword>
<dbReference type="Proteomes" id="UP000308730">
    <property type="component" value="Unassembled WGS sequence"/>
</dbReference>
<reference evidence="1 2" key="1">
    <citation type="submission" date="2019-02" db="EMBL/GenBank/DDBJ databases">
        <title>Genome sequencing of the rare red list fungi Antrodiella citrinella (Flaviporus citrinellus).</title>
        <authorList>
            <person name="Buettner E."/>
            <person name="Kellner H."/>
        </authorList>
    </citation>
    <scope>NUCLEOTIDE SEQUENCE [LARGE SCALE GENOMIC DNA]</scope>
    <source>
        <strain evidence="1 2">DSM 108506</strain>
    </source>
</reference>
<dbReference type="AlphaFoldDB" id="A0A4S4MAQ3"/>
<dbReference type="EMBL" id="SGPM01000411">
    <property type="protein sequence ID" value="THH22522.1"/>
    <property type="molecule type" value="Genomic_DNA"/>
</dbReference>